<feature type="active site" description="Proton acceptor" evidence="1">
    <location>
        <position position="148"/>
    </location>
</feature>
<feature type="binding site" evidence="2">
    <location>
        <position position="211"/>
    </location>
    <ligand>
        <name>Co(2+)</name>
        <dbReference type="ChEBI" id="CHEBI:48828"/>
    </ligand>
</feature>
<accession>A0A0M1LE42</accession>
<dbReference type="CDD" id="cd03413">
    <property type="entry name" value="CbiK_C"/>
    <property type="match status" value="1"/>
</dbReference>
<evidence type="ECO:0000313" key="4">
    <source>
        <dbReference type="EMBL" id="NFN34266.1"/>
    </source>
</evidence>
<dbReference type="Proteomes" id="UP000473681">
    <property type="component" value="Unassembled WGS sequence"/>
</dbReference>
<comment type="caution">
    <text evidence="3">The sequence shown here is derived from an EMBL/GenBank/DDBJ whole genome shotgun (WGS) entry which is preliminary data.</text>
</comment>
<dbReference type="Pfam" id="PF06180">
    <property type="entry name" value="CbiK"/>
    <property type="match status" value="1"/>
</dbReference>
<proteinExistence type="predicted"/>
<dbReference type="GO" id="GO:0019251">
    <property type="term" value="P:anaerobic cobalamin biosynthetic process"/>
    <property type="evidence" value="ECO:0007669"/>
    <property type="project" value="InterPro"/>
</dbReference>
<dbReference type="RefSeq" id="WP_017825260.1">
    <property type="nucleotide sequence ID" value="NZ_JACBEK010000008.1"/>
</dbReference>
<dbReference type="CDD" id="cd03412">
    <property type="entry name" value="CbiK_N"/>
    <property type="match status" value="1"/>
</dbReference>
<dbReference type="AlphaFoldDB" id="A0A0M1LE42"/>
<evidence type="ECO:0000256" key="1">
    <source>
        <dbReference type="PIRSR" id="PIRSR033579-1"/>
    </source>
</evidence>
<dbReference type="SUPFAM" id="SSF53800">
    <property type="entry name" value="Chelatase"/>
    <property type="match status" value="1"/>
</dbReference>
<evidence type="ECO:0000313" key="3">
    <source>
        <dbReference type="EMBL" id="NFF88078.1"/>
    </source>
</evidence>
<dbReference type="OrthoDB" id="9770331at2"/>
<dbReference type="PIRSF" id="PIRSF033579">
    <property type="entry name" value="Anaer_Co_chel"/>
    <property type="match status" value="1"/>
</dbReference>
<dbReference type="GO" id="GO:0016852">
    <property type="term" value="F:sirohydrochlorin cobaltochelatase activity"/>
    <property type="evidence" value="ECO:0007669"/>
    <property type="project" value="InterPro"/>
</dbReference>
<organism evidence="3 6">
    <name type="scientific">Clostridium botulinum</name>
    <dbReference type="NCBI Taxonomy" id="1491"/>
    <lineage>
        <taxon>Bacteria</taxon>
        <taxon>Bacillati</taxon>
        <taxon>Bacillota</taxon>
        <taxon>Clostridia</taxon>
        <taxon>Eubacteriales</taxon>
        <taxon>Clostridiaceae</taxon>
        <taxon>Clostridium</taxon>
    </lineage>
</organism>
<feature type="binding site" evidence="2">
    <location>
        <position position="179"/>
    </location>
    <ligand>
        <name>Co(2+)</name>
        <dbReference type="ChEBI" id="CHEBI:48828"/>
    </ligand>
</feature>
<keyword evidence="2" id="KW-0170">Cobalt</keyword>
<reference evidence="5 6" key="1">
    <citation type="submission" date="2019-04" db="EMBL/GenBank/DDBJ databases">
        <title>Genome sequencing of Clostridium botulinum Groups I-IV and Clostridium butyricum.</title>
        <authorList>
            <person name="Brunt J."/>
            <person name="Van Vliet A.H.M."/>
            <person name="Stringer S.C."/>
            <person name="Carter A.T."/>
            <person name="Peck M.W."/>
        </authorList>
    </citation>
    <scope>NUCLEOTIDE SEQUENCE [LARGE SCALE GENOMIC DNA]</scope>
    <source>
        <strain evidence="3 6">1605</strain>
        <strain evidence="4 5">CB-K-33E</strain>
    </source>
</reference>
<evidence type="ECO:0000313" key="5">
    <source>
        <dbReference type="Proteomes" id="UP000473681"/>
    </source>
</evidence>
<evidence type="ECO:0000313" key="6">
    <source>
        <dbReference type="Proteomes" id="UP000476820"/>
    </source>
</evidence>
<dbReference type="EMBL" id="SWOV01000021">
    <property type="protein sequence ID" value="NFF88078.1"/>
    <property type="molecule type" value="Genomic_DNA"/>
</dbReference>
<dbReference type="GO" id="GO:0046872">
    <property type="term" value="F:metal ion binding"/>
    <property type="evidence" value="ECO:0007669"/>
    <property type="project" value="UniProtKB-KW"/>
</dbReference>
<gene>
    <name evidence="3" type="ORF">FC774_09400</name>
    <name evidence="4" type="ORF">FDB51_03800</name>
</gene>
<feature type="binding site" evidence="2">
    <location>
        <position position="148"/>
    </location>
    <ligand>
        <name>Co(2+)</name>
        <dbReference type="ChEBI" id="CHEBI:48828"/>
    </ligand>
</feature>
<dbReference type="EMBL" id="SWVK01000004">
    <property type="protein sequence ID" value="NFN34266.1"/>
    <property type="molecule type" value="Genomic_DNA"/>
</dbReference>
<dbReference type="Proteomes" id="UP000476820">
    <property type="component" value="Unassembled WGS sequence"/>
</dbReference>
<name>A0A0M1LE42_CLOBO</name>
<dbReference type="Gene3D" id="3.40.50.1400">
    <property type="match status" value="2"/>
</dbReference>
<keyword evidence="2" id="KW-0479">Metal-binding</keyword>
<dbReference type="InterPro" id="IPR010388">
    <property type="entry name" value="Anaerobic_Co-chelatase"/>
</dbReference>
<evidence type="ECO:0000256" key="2">
    <source>
        <dbReference type="PIRSR" id="PIRSR033579-3"/>
    </source>
</evidence>
<sequence length="278" mass="31839">MKKAILVVSFGTSHIDALENSIERIENKIRAEFKDYEIFRAFTAHKIIKKLKNVHNLEIATPEQALEDLHRKGFEEIIVQPLHIIPGEEFDYIKGVAKRFEDKFSSLKLGRPIFYYQGIEEAPEDYSLFIDSIEDLLKKNECTILFGHGTPHCCNSVYGCLQSVLVDEGYDNVFVGTVEGYPTFETVLKRLKRKELKNVTLVPLMVVAGDHVKNDMASDEEDSWKSMLLNEGINAEAYIHGLGEIDKFSKLYISRIYDLIEDRYLNVGSTKKLHCTLI</sequence>
<protein>
    <submittedName>
        <fullName evidence="3">Sirohydrochlorin cobaltochelatase</fullName>
    </submittedName>
</protein>